<evidence type="ECO:0000313" key="2">
    <source>
        <dbReference type="EMBL" id="RUR79739.1"/>
    </source>
</evidence>
<sequence length="124" mass="14269">MDTATCPRCHQKVSPQAITCPYCRTQLKAYGHPGIPLHRAGKDEYLCDSCTYHADDTCNFPQRPYAKECTLYQNIEQSRLDLQQIREAKSFNTSVKTWIRRNQTLVLLLALFLVCLLITLLNFS</sequence>
<accession>A0A3S0Y9U6</accession>
<evidence type="ECO:0000313" key="3">
    <source>
        <dbReference type="Proteomes" id="UP000268857"/>
    </source>
</evidence>
<protein>
    <submittedName>
        <fullName evidence="2">Uncharacterized protein</fullName>
    </submittedName>
</protein>
<dbReference type="STRING" id="211165.GCA_000317285_01497"/>
<organism evidence="2 3">
    <name type="scientific">Chlorogloeopsis fritschii PCC 6912</name>
    <dbReference type="NCBI Taxonomy" id="211165"/>
    <lineage>
        <taxon>Bacteria</taxon>
        <taxon>Bacillati</taxon>
        <taxon>Cyanobacteriota</taxon>
        <taxon>Cyanophyceae</taxon>
        <taxon>Nostocales</taxon>
        <taxon>Chlorogloeopsidaceae</taxon>
        <taxon>Chlorogloeopsis</taxon>
    </lineage>
</organism>
<keyword evidence="1" id="KW-0472">Membrane</keyword>
<proteinExistence type="predicted"/>
<gene>
    <name evidence="2" type="ORF">PCC6912_32750</name>
</gene>
<dbReference type="EMBL" id="RSCJ01000012">
    <property type="protein sequence ID" value="RUR79739.1"/>
    <property type="molecule type" value="Genomic_DNA"/>
</dbReference>
<keyword evidence="1" id="KW-0812">Transmembrane</keyword>
<dbReference type="AlphaFoldDB" id="A0A3S0Y9U6"/>
<feature type="transmembrane region" description="Helical" evidence="1">
    <location>
        <begin position="105"/>
        <end position="123"/>
    </location>
</feature>
<name>A0A3S0Y9U6_CHLFR</name>
<reference evidence="2 3" key="1">
    <citation type="journal article" date="2019" name="Genome Biol. Evol.">
        <title>Day and night: Metabolic profiles and evolutionary relationships of six axenic non-marine cyanobacteria.</title>
        <authorList>
            <person name="Will S.E."/>
            <person name="Henke P."/>
            <person name="Boedeker C."/>
            <person name="Huang S."/>
            <person name="Brinkmann H."/>
            <person name="Rohde M."/>
            <person name="Jarek M."/>
            <person name="Friedl T."/>
            <person name="Seufert S."/>
            <person name="Schumacher M."/>
            <person name="Overmann J."/>
            <person name="Neumann-Schaal M."/>
            <person name="Petersen J."/>
        </authorList>
    </citation>
    <scope>NUCLEOTIDE SEQUENCE [LARGE SCALE GENOMIC DNA]</scope>
    <source>
        <strain evidence="2 3">PCC 6912</strain>
    </source>
</reference>
<keyword evidence="3" id="KW-1185">Reference proteome</keyword>
<evidence type="ECO:0000256" key="1">
    <source>
        <dbReference type="SAM" id="Phobius"/>
    </source>
</evidence>
<dbReference type="Proteomes" id="UP000268857">
    <property type="component" value="Unassembled WGS sequence"/>
</dbReference>
<dbReference type="OrthoDB" id="530614at2"/>
<dbReference type="RefSeq" id="WP_016877419.1">
    <property type="nucleotide sequence ID" value="NZ_AJLN01000051.1"/>
</dbReference>
<comment type="caution">
    <text evidence="2">The sequence shown here is derived from an EMBL/GenBank/DDBJ whole genome shotgun (WGS) entry which is preliminary data.</text>
</comment>
<keyword evidence="1" id="KW-1133">Transmembrane helix</keyword>